<dbReference type="InterPro" id="IPR027409">
    <property type="entry name" value="GroEL-like_apical_dom_sf"/>
</dbReference>
<evidence type="ECO:0000313" key="1">
    <source>
        <dbReference type="Proteomes" id="UP001652642"/>
    </source>
</evidence>
<dbReference type="Gene3D" id="3.50.7.10">
    <property type="entry name" value="GroEL"/>
    <property type="match status" value="1"/>
</dbReference>
<dbReference type="RefSeq" id="XP_072859360.1">
    <property type="nucleotide sequence ID" value="XM_073003259.1"/>
</dbReference>
<organism evidence="1 2">
    <name type="scientific">Pogona vitticeps</name>
    <name type="common">central bearded dragon</name>
    <dbReference type="NCBI Taxonomy" id="103695"/>
    <lineage>
        <taxon>Eukaryota</taxon>
        <taxon>Metazoa</taxon>
        <taxon>Chordata</taxon>
        <taxon>Craniata</taxon>
        <taxon>Vertebrata</taxon>
        <taxon>Euteleostomi</taxon>
        <taxon>Lepidosauria</taxon>
        <taxon>Squamata</taxon>
        <taxon>Bifurcata</taxon>
        <taxon>Unidentata</taxon>
        <taxon>Episquamata</taxon>
        <taxon>Toxicofera</taxon>
        <taxon>Iguania</taxon>
        <taxon>Acrodonta</taxon>
        <taxon>Agamidae</taxon>
        <taxon>Amphibolurinae</taxon>
        <taxon>Pogona</taxon>
    </lineage>
</organism>
<evidence type="ECO:0000313" key="2">
    <source>
        <dbReference type="RefSeq" id="XP_072859360.1"/>
    </source>
</evidence>
<gene>
    <name evidence="2" type="primary">MKKS</name>
</gene>
<accession>A0ABM5GNZ4</accession>
<dbReference type="InterPro" id="IPR027410">
    <property type="entry name" value="TCP-1-like_intermed_sf"/>
</dbReference>
<keyword evidence="1" id="KW-1185">Reference proteome</keyword>
<name>A0ABM5GNZ4_9SAUR</name>
<dbReference type="SUPFAM" id="SSF52029">
    <property type="entry name" value="GroEL apical domain-like"/>
    <property type="match status" value="1"/>
</dbReference>
<dbReference type="InterPro" id="IPR002423">
    <property type="entry name" value="Cpn60/GroEL/TCP-1"/>
</dbReference>
<dbReference type="InterPro" id="IPR028790">
    <property type="entry name" value="MKKS"/>
</dbReference>
<dbReference type="GeneID" id="110086122"/>
<sequence length="581" mass="63061">MLTGISSGTMASVDIKKPSLCTSEPLAKESLSHALSVFSKIVRSCYGPTGRLKQLHNGLGGCVRTSSQSSVLLSCLSVSHPVLKLLTASVQNHLARFSDCGLFTTIVCCNLLEKFQDTHVAPCTFIKISQHLLSQCIDYLTSEACGCRIPVDFSSSKILLGLVRSILTSKPTCMLSRKEADHISVLLLEAFLFTIPQEVRTGAVLGKCLYVPVKNKRVMDSAVYSGLLIEISEMHVTNVPPIKRGPLGAIKMALFCASLSGDLANSGEGVLTVHQGISLEAMVLHQLLNLGKQMVRDGVGLVVCQKVIHPALQQYLKENCVVAVERVGIALMEPLQQMTGSQPISSLQLLSPACYGHLKDLQTRCFATKCFFHLIPSDPIVCSLVLCNRNETAWDELKLACETAEHALQLTIRDPWVLLGGGCTETHLSSYIRHTSSAPTEGTLELLGCSQAEFQQVADSFCCSLASVACCLEHDQGSMLLDTNWGHSWSLLPGTPSRSDWSAFLSKCGCGLCQKEMPGLSWQMLQCPWSPFLPKSVHESPVSSIDNPILDCFAAKKNALQVGVETAHLLIDLSYVIEDRN</sequence>
<protein>
    <submittedName>
        <fullName evidence="2">Molecular chaperone MKKS</fullName>
    </submittedName>
</protein>
<dbReference type="InterPro" id="IPR027413">
    <property type="entry name" value="GROEL-like_equatorial_sf"/>
</dbReference>
<proteinExistence type="predicted"/>
<dbReference type="Pfam" id="PF00118">
    <property type="entry name" value="Cpn60_TCP1"/>
    <property type="match status" value="1"/>
</dbReference>
<dbReference type="Gene3D" id="3.30.260.10">
    <property type="entry name" value="TCP-1-like chaperonin intermediate domain"/>
    <property type="match status" value="1"/>
</dbReference>
<reference evidence="2" key="2">
    <citation type="submission" date="2025-08" db="UniProtKB">
        <authorList>
            <consortium name="RefSeq"/>
        </authorList>
    </citation>
    <scope>IDENTIFICATION</scope>
</reference>
<dbReference type="PANTHER" id="PTHR46787:SF1">
    <property type="entry name" value="MOLECULAR CHAPERONE MKKS"/>
    <property type="match status" value="1"/>
</dbReference>
<dbReference type="PANTHER" id="PTHR46787">
    <property type="entry name" value="SYNDROMES PUTATIVE CHAPERONIN-RELATED"/>
    <property type="match status" value="1"/>
</dbReference>
<reference evidence="1" key="1">
    <citation type="submission" date="2025-05" db="UniProtKB">
        <authorList>
            <consortium name="RefSeq"/>
        </authorList>
    </citation>
    <scope>NUCLEOTIDE SEQUENCE [LARGE SCALE GENOMIC DNA]</scope>
</reference>
<dbReference type="Proteomes" id="UP001652642">
    <property type="component" value="Chromosome 1"/>
</dbReference>
<dbReference type="Gene3D" id="1.10.560.10">
    <property type="entry name" value="GroEL-like equatorial domain"/>
    <property type="match status" value="1"/>
</dbReference>
<dbReference type="SUPFAM" id="SSF48592">
    <property type="entry name" value="GroEL equatorial domain-like"/>
    <property type="match status" value="1"/>
</dbReference>